<keyword evidence="2" id="KW-1185">Reference proteome</keyword>
<evidence type="ECO:0000313" key="1">
    <source>
        <dbReference type="EMBL" id="KAE9397182.1"/>
    </source>
</evidence>
<sequence>MPSMKAITVLTILFASFYYAVTAATLFRKGNGSNAVSKMRKTDWVSHEDGDVPDDEIIPASNEFGLSVFNSLAALKENLRNVKDKCIWTADSTEFATGPVSVGTAGSNGHISLHPKGGDTAKDLKMFLNSKFTKHTKRQLLRWERSEVAMLEEHDDGLC</sequence>
<accession>A0A6A4HFA2</accession>
<evidence type="ECO:0000313" key="2">
    <source>
        <dbReference type="Proteomes" id="UP000799118"/>
    </source>
</evidence>
<dbReference type="Proteomes" id="UP000799118">
    <property type="component" value="Unassembled WGS sequence"/>
</dbReference>
<proteinExistence type="predicted"/>
<dbReference type="AlphaFoldDB" id="A0A6A4HFA2"/>
<organism evidence="1 2">
    <name type="scientific">Gymnopus androsaceus JB14</name>
    <dbReference type="NCBI Taxonomy" id="1447944"/>
    <lineage>
        <taxon>Eukaryota</taxon>
        <taxon>Fungi</taxon>
        <taxon>Dikarya</taxon>
        <taxon>Basidiomycota</taxon>
        <taxon>Agaricomycotina</taxon>
        <taxon>Agaricomycetes</taxon>
        <taxon>Agaricomycetidae</taxon>
        <taxon>Agaricales</taxon>
        <taxon>Marasmiineae</taxon>
        <taxon>Omphalotaceae</taxon>
        <taxon>Gymnopus</taxon>
    </lineage>
</organism>
<dbReference type="EMBL" id="ML769501">
    <property type="protein sequence ID" value="KAE9397182.1"/>
    <property type="molecule type" value="Genomic_DNA"/>
</dbReference>
<reference evidence="1" key="1">
    <citation type="journal article" date="2019" name="Environ. Microbiol.">
        <title>Fungal ecological strategies reflected in gene transcription - a case study of two litter decomposers.</title>
        <authorList>
            <person name="Barbi F."/>
            <person name="Kohler A."/>
            <person name="Barry K."/>
            <person name="Baskaran P."/>
            <person name="Daum C."/>
            <person name="Fauchery L."/>
            <person name="Ihrmark K."/>
            <person name="Kuo A."/>
            <person name="LaButti K."/>
            <person name="Lipzen A."/>
            <person name="Morin E."/>
            <person name="Grigoriev I.V."/>
            <person name="Henrissat B."/>
            <person name="Lindahl B."/>
            <person name="Martin F."/>
        </authorList>
    </citation>
    <scope>NUCLEOTIDE SEQUENCE</scope>
    <source>
        <strain evidence="1">JB14</strain>
    </source>
</reference>
<name>A0A6A4HFA2_9AGAR</name>
<protein>
    <submittedName>
        <fullName evidence="1">Uncharacterized protein</fullName>
    </submittedName>
</protein>
<gene>
    <name evidence="1" type="ORF">BT96DRAFT_977131</name>
</gene>